<comment type="caution">
    <text evidence="4">The sequence shown here is derived from an EMBL/GenBank/DDBJ whole genome shotgun (WGS) entry which is preliminary data.</text>
</comment>
<dbReference type="AlphaFoldDB" id="A0AAV5C605"/>
<keyword evidence="1" id="KW-0804">Transcription</keyword>
<dbReference type="Pfam" id="PF08221">
    <property type="entry name" value="HTH_9"/>
    <property type="match status" value="1"/>
</dbReference>
<dbReference type="EMBL" id="BQKI01000004">
    <property type="protein sequence ID" value="GJM93573.1"/>
    <property type="molecule type" value="Genomic_DNA"/>
</dbReference>
<feature type="domain" description="RNA polymerase III subunit RPC82-related helix-turn-helix" evidence="3">
    <location>
        <begin position="191"/>
        <end position="232"/>
    </location>
</feature>
<dbReference type="PANTHER" id="PTHR12949:SF0">
    <property type="entry name" value="DNA-DIRECTED RNA POLYMERASE III SUBUNIT RPC3"/>
    <property type="match status" value="1"/>
</dbReference>
<evidence type="ECO:0000256" key="2">
    <source>
        <dbReference type="SAM" id="MobiDB-lite"/>
    </source>
</evidence>
<name>A0AAV5C605_ELECO</name>
<accession>A0AAV5C605</accession>
<dbReference type="GO" id="GO:0003697">
    <property type="term" value="F:single-stranded DNA binding"/>
    <property type="evidence" value="ECO:0007669"/>
    <property type="project" value="UniProtKB-UniRule"/>
</dbReference>
<comment type="subunit">
    <text evidence="1">Component of the RNA polymerase III (Pol III) complex consisting of 17 subunits.</text>
</comment>
<evidence type="ECO:0000313" key="4">
    <source>
        <dbReference type="EMBL" id="GJM93573.1"/>
    </source>
</evidence>
<proteinExistence type="inferred from homology"/>
<organism evidence="4 5">
    <name type="scientific">Eleusine coracana subsp. coracana</name>
    <dbReference type="NCBI Taxonomy" id="191504"/>
    <lineage>
        <taxon>Eukaryota</taxon>
        <taxon>Viridiplantae</taxon>
        <taxon>Streptophyta</taxon>
        <taxon>Embryophyta</taxon>
        <taxon>Tracheophyta</taxon>
        <taxon>Spermatophyta</taxon>
        <taxon>Magnoliopsida</taxon>
        <taxon>Liliopsida</taxon>
        <taxon>Poales</taxon>
        <taxon>Poaceae</taxon>
        <taxon>PACMAD clade</taxon>
        <taxon>Chloridoideae</taxon>
        <taxon>Cynodonteae</taxon>
        <taxon>Eleusininae</taxon>
        <taxon>Eleusine</taxon>
    </lineage>
</organism>
<dbReference type="Proteomes" id="UP001054889">
    <property type="component" value="Unassembled WGS sequence"/>
</dbReference>
<gene>
    <name evidence="4" type="primary">ga10138</name>
    <name evidence="4" type="ORF">PR202_ga10138</name>
</gene>
<keyword evidence="1" id="KW-0539">Nucleus</keyword>
<keyword evidence="1" id="KW-0240">DNA-directed RNA polymerase</keyword>
<feature type="region of interest" description="Disordered" evidence="2">
    <location>
        <begin position="1"/>
        <end position="34"/>
    </location>
</feature>
<evidence type="ECO:0000259" key="3">
    <source>
        <dbReference type="Pfam" id="PF08221"/>
    </source>
</evidence>
<dbReference type="Gene3D" id="1.10.10.10">
    <property type="entry name" value="Winged helix-like DNA-binding domain superfamily/Winged helix DNA-binding domain"/>
    <property type="match status" value="2"/>
</dbReference>
<sequence length="302" mass="33125">MAQQLVAAAREARAAGASRMSDGEQDGDGHPRAAESILAVPNGANLLAKPRPPLSYSVTEAAGRIPALRPPKSSQRDANWIGNARIWLTSSDSLPPLINPGPRYAGYRRKTSLHLRPVHHRDSPPKPQEPPSRRRRATMVSQHGILLAASIISDHFGALVSVSSSPLLLLPFFLAAGAECHALTSDHPIPLSQKVLSCLLRRGPLSLQEIIRRVELSPGQVKNALLVLIQHNWAADKTVTLYLAIFDNVLHRLRFTKFLSVIREDIPESEALIEGLLLNGRLTFDQLMERTISKISEGMSIY</sequence>
<dbReference type="InterPro" id="IPR039748">
    <property type="entry name" value="RPC3"/>
</dbReference>
<evidence type="ECO:0000256" key="1">
    <source>
        <dbReference type="RuleBase" id="RU367076"/>
    </source>
</evidence>
<dbReference type="InterPro" id="IPR013197">
    <property type="entry name" value="RNA_pol_III_RPC82-rel_HTH"/>
</dbReference>
<protein>
    <recommendedName>
        <fullName evidence="1">DNA-directed RNA polymerase III subunit RPC3</fullName>
        <shortName evidence="1">RNA polymerase III subunit C3</shortName>
    </recommendedName>
</protein>
<comment type="subcellular location">
    <subcellularLocation>
        <location evidence="1">Nucleus</location>
    </subcellularLocation>
</comment>
<dbReference type="InterPro" id="IPR036388">
    <property type="entry name" value="WH-like_DNA-bd_sf"/>
</dbReference>
<dbReference type="PANTHER" id="PTHR12949">
    <property type="entry name" value="RNA POLYMERASE III DNA DIRECTED -RELATED"/>
    <property type="match status" value="1"/>
</dbReference>
<feature type="region of interest" description="Disordered" evidence="2">
    <location>
        <begin position="113"/>
        <end position="137"/>
    </location>
</feature>
<comment type="function">
    <text evidence="1">DNA-dependent RNA polymerase catalyzes the transcription of DNA into RNA using the four ribonucleoside triphosphates as substrates. Specific core component of RNA polymerase III which synthesizes small RNAs, such as 5S rRNA and tRNAs.</text>
</comment>
<comment type="similarity">
    <text evidence="1">Belongs to the eukaryotic RPC3/POLR3C RNA polymerase subunit family.</text>
</comment>
<evidence type="ECO:0000313" key="5">
    <source>
        <dbReference type="Proteomes" id="UP001054889"/>
    </source>
</evidence>
<keyword evidence="5" id="KW-1185">Reference proteome</keyword>
<reference evidence="4" key="1">
    <citation type="journal article" date="2018" name="DNA Res.">
        <title>Multiple hybrid de novo genome assembly of finger millet, an orphan allotetraploid crop.</title>
        <authorList>
            <person name="Hatakeyama M."/>
            <person name="Aluri S."/>
            <person name="Balachadran M.T."/>
            <person name="Sivarajan S.R."/>
            <person name="Patrignani A."/>
            <person name="Gruter S."/>
            <person name="Poveda L."/>
            <person name="Shimizu-Inatsugi R."/>
            <person name="Baeten J."/>
            <person name="Francoijs K.J."/>
            <person name="Nataraja K.N."/>
            <person name="Reddy Y.A.N."/>
            <person name="Phadnis S."/>
            <person name="Ravikumar R.L."/>
            <person name="Schlapbach R."/>
            <person name="Sreeman S.M."/>
            <person name="Shimizu K.K."/>
        </authorList>
    </citation>
    <scope>NUCLEOTIDE SEQUENCE</scope>
</reference>
<reference evidence="4" key="2">
    <citation type="submission" date="2021-12" db="EMBL/GenBank/DDBJ databases">
        <title>Resequencing data analysis of finger millet.</title>
        <authorList>
            <person name="Hatakeyama M."/>
            <person name="Aluri S."/>
            <person name="Balachadran M.T."/>
            <person name="Sivarajan S.R."/>
            <person name="Poveda L."/>
            <person name="Shimizu-Inatsugi R."/>
            <person name="Schlapbach R."/>
            <person name="Sreeman S.M."/>
            <person name="Shimizu K.K."/>
        </authorList>
    </citation>
    <scope>NUCLEOTIDE SEQUENCE</scope>
</reference>
<dbReference type="GO" id="GO:0005666">
    <property type="term" value="C:RNA polymerase III complex"/>
    <property type="evidence" value="ECO:0007669"/>
    <property type="project" value="UniProtKB-UniRule"/>
</dbReference>